<dbReference type="EMBL" id="UINC01116042">
    <property type="protein sequence ID" value="SVC87506.1"/>
    <property type="molecule type" value="Genomic_DNA"/>
</dbReference>
<dbReference type="Pfam" id="PF12705">
    <property type="entry name" value="PDDEXK_1"/>
    <property type="match status" value="1"/>
</dbReference>
<dbReference type="InterPro" id="IPR038726">
    <property type="entry name" value="PDDEXK_AddAB-type"/>
</dbReference>
<gene>
    <name evidence="2" type="ORF">METZ01_LOCUS340360</name>
</gene>
<accession>A0A382QPY7</accession>
<organism evidence="2">
    <name type="scientific">marine metagenome</name>
    <dbReference type="NCBI Taxonomy" id="408172"/>
    <lineage>
        <taxon>unclassified sequences</taxon>
        <taxon>metagenomes</taxon>
        <taxon>ecological metagenomes</taxon>
    </lineage>
</organism>
<dbReference type="AlphaFoldDB" id="A0A382QPY7"/>
<proteinExistence type="predicted"/>
<sequence>RKVSKYLTEIEYNDPSHSDIIKIVPYKYEGLFAPSASEMHERIKTDIQQQIFGAVNKMDIPVALNRIIELARVKYFQEHRKDDPSCSGFKPEDILKVDPKDLNMRVLEGKPRPLFDHSKFHVSKSSLQTYDTCPYKFKLQNIQKTPSTKPSTHLDFGGSIHKMIDSLMKEDPKNIPTKENAMQKLKEKLVFRAFQSNNEEQYHMTRGEVIIENYLEWRKNNKNEILGTEIWIEFEFEGVKIKGKVDWLEKNANGEYEVVDFKTGKTAQSQTKVEEGLELYVYARGIEKKKGYEKLPVKASLYFIEADKQVAIDLDESKVKKVFEDKIKD</sequence>
<evidence type="ECO:0000313" key="2">
    <source>
        <dbReference type="EMBL" id="SVC87506.1"/>
    </source>
</evidence>
<feature type="domain" description="PD-(D/E)XK endonuclease-like" evidence="1">
    <location>
        <begin position="121"/>
        <end position="317"/>
    </location>
</feature>
<name>A0A382QPY7_9ZZZZ</name>
<dbReference type="InterPro" id="IPR011604">
    <property type="entry name" value="PDDEXK-like_dom_sf"/>
</dbReference>
<dbReference type="Gene3D" id="3.90.320.10">
    <property type="match status" value="1"/>
</dbReference>
<feature type="non-terminal residue" evidence="2">
    <location>
        <position position="329"/>
    </location>
</feature>
<feature type="non-terminal residue" evidence="2">
    <location>
        <position position="1"/>
    </location>
</feature>
<protein>
    <recommendedName>
        <fullName evidence="1">PD-(D/E)XK endonuclease-like domain-containing protein</fullName>
    </recommendedName>
</protein>
<evidence type="ECO:0000259" key="1">
    <source>
        <dbReference type="Pfam" id="PF12705"/>
    </source>
</evidence>
<reference evidence="2" key="1">
    <citation type="submission" date="2018-05" db="EMBL/GenBank/DDBJ databases">
        <authorList>
            <person name="Lanie J.A."/>
            <person name="Ng W.-L."/>
            <person name="Kazmierczak K.M."/>
            <person name="Andrzejewski T.M."/>
            <person name="Davidsen T.M."/>
            <person name="Wayne K.J."/>
            <person name="Tettelin H."/>
            <person name="Glass J.I."/>
            <person name="Rusch D."/>
            <person name="Podicherti R."/>
            <person name="Tsui H.-C.T."/>
            <person name="Winkler M.E."/>
        </authorList>
    </citation>
    <scope>NUCLEOTIDE SEQUENCE</scope>
</reference>